<dbReference type="FunFam" id="1.20.1260.100:FF:000001">
    <property type="entry name" value="translocator protein 2"/>
    <property type="match status" value="1"/>
</dbReference>
<dbReference type="InterPro" id="IPR038330">
    <property type="entry name" value="TspO/MBR-related_sf"/>
</dbReference>
<evidence type="ECO:0000256" key="5">
    <source>
        <dbReference type="ARBA" id="ARBA00023136"/>
    </source>
</evidence>
<reference evidence="7 8" key="1">
    <citation type="submission" date="2019-03" db="EMBL/GenBank/DDBJ databases">
        <title>Genomic Encyclopedia of Type Strains, Phase IV (KMG-IV): sequencing the most valuable type-strain genomes for metagenomic binning, comparative biology and taxonomic classification.</title>
        <authorList>
            <person name="Goeker M."/>
        </authorList>
    </citation>
    <scope>NUCLEOTIDE SEQUENCE [LARGE SCALE GENOMIC DNA]</scope>
    <source>
        <strain evidence="7 8">DSM 25903</strain>
    </source>
</reference>
<feature type="transmembrane region" description="Helical" evidence="6">
    <location>
        <begin position="85"/>
        <end position="104"/>
    </location>
</feature>
<feature type="transmembrane region" description="Helical" evidence="6">
    <location>
        <begin position="110"/>
        <end position="131"/>
    </location>
</feature>
<evidence type="ECO:0000256" key="6">
    <source>
        <dbReference type="SAM" id="Phobius"/>
    </source>
</evidence>
<accession>A0A4R7BWL3</accession>
<evidence type="ECO:0000313" key="7">
    <source>
        <dbReference type="EMBL" id="TDR89075.1"/>
    </source>
</evidence>
<sequence>MTRSLRTDALLRTAIAVVPVAIVSILGGFATAPNIPGWYAGLTKPAGTPPNGVFGPVWTALYVMMIVSVWRLLGHPPETPGRRAAVMAFFVQLALNCLWSFAFFAARSPALGLVVILALIAALIATIRLAWNVDRIAAGLLVPYLAWVSYATYLNLGVFWLNA</sequence>
<keyword evidence="8" id="KW-1185">Reference proteome</keyword>
<keyword evidence="3 6" id="KW-0812">Transmembrane</keyword>
<dbReference type="Gene3D" id="1.20.1260.100">
    <property type="entry name" value="TspO/MBR protein"/>
    <property type="match status" value="1"/>
</dbReference>
<evidence type="ECO:0000256" key="3">
    <source>
        <dbReference type="ARBA" id="ARBA00022692"/>
    </source>
</evidence>
<comment type="subcellular location">
    <subcellularLocation>
        <location evidence="1">Membrane</location>
        <topology evidence="1">Multi-pass membrane protein</topology>
    </subcellularLocation>
</comment>
<organism evidence="7 8">
    <name type="scientific">Enterovirga rhinocerotis</name>
    <dbReference type="NCBI Taxonomy" id="1339210"/>
    <lineage>
        <taxon>Bacteria</taxon>
        <taxon>Pseudomonadati</taxon>
        <taxon>Pseudomonadota</taxon>
        <taxon>Alphaproteobacteria</taxon>
        <taxon>Hyphomicrobiales</taxon>
        <taxon>Methylobacteriaceae</taxon>
        <taxon>Enterovirga</taxon>
    </lineage>
</organism>
<dbReference type="OrthoDB" id="9795496at2"/>
<protein>
    <submittedName>
        <fullName evidence="7">TspO/MBR related protein</fullName>
    </submittedName>
</protein>
<dbReference type="PIRSF" id="PIRSF005859">
    <property type="entry name" value="PBR"/>
    <property type="match status" value="1"/>
</dbReference>
<dbReference type="PANTHER" id="PTHR10057:SF0">
    <property type="entry name" value="TRANSLOCATOR PROTEIN"/>
    <property type="match status" value="1"/>
</dbReference>
<comment type="caution">
    <text evidence="7">The sequence shown here is derived from an EMBL/GenBank/DDBJ whole genome shotgun (WGS) entry which is preliminary data.</text>
</comment>
<gene>
    <name evidence="7" type="ORF">EV668_3560</name>
</gene>
<dbReference type="RefSeq" id="WP_133772503.1">
    <property type="nucleotide sequence ID" value="NZ_SNZR01000014.1"/>
</dbReference>
<name>A0A4R7BWL3_9HYPH</name>
<feature type="transmembrane region" description="Helical" evidence="6">
    <location>
        <begin position="138"/>
        <end position="161"/>
    </location>
</feature>
<dbReference type="GO" id="GO:0033013">
    <property type="term" value="P:tetrapyrrole metabolic process"/>
    <property type="evidence" value="ECO:0007669"/>
    <property type="project" value="UniProtKB-ARBA"/>
</dbReference>
<evidence type="ECO:0000256" key="1">
    <source>
        <dbReference type="ARBA" id="ARBA00004141"/>
    </source>
</evidence>
<dbReference type="EMBL" id="SNZR01000014">
    <property type="protein sequence ID" value="TDR89075.1"/>
    <property type="molecule type" value="Genomic_DNA"/>
</dbReference>
<feature type="transmembrane region" description="Helical" evidence="6">
    <location>
        <begin position="52"/>
        <end position="73"/>
    </location>
</feature>
<dbReference type="PANTHER" id="PTHR10057">
    <property type="entry name" value="PERIPHERAL-TYPE BENZODIAZEPINE RECEPTOR"/>
    <property type="match status" value="1"/>
</dbReference>
<evidence type="ECO:0000256" key="2">
    <source>
        <dbReference type="ARBA" id="ARBA00007524"/>
    </source>
</evidence>
<dbReference type="CDD" id="cd15904">
    <property type="entry name" value="TSPO_MBR"/>
    <property type="match status" value="1"/>
</dbReference>
<dbReference type="Pfam" id="PF03073">
    <property type="entry name" value="TspO_MBR"/>
    <property type="match status" value="1"/>
</dbReference>
<keyword evidence="4 6" id="KW-1133">Transmembrane helix</keyword>
<dbReference type="Proteomes" id="UP000295122">
    <property type="component" value="Unassembled WGS sequence"/>
</dbReference>
<comment type="similarity">
    <text evidence="2">Belongs to the TspO/BZRP family.</text>
</comment>
<dbReference type="InterPro" id="IPR004307">
    <property type="entry name" value="TspO_MBR"/>
</dbReference>
<feature type="transmembrane region" description="Helical" evidence="6">
    <location>
        <begin position="9"/>
        <end position="32"/>
    </location>
</feature>
<keyword evidence="5 6" id="KW-0472">Membrane</keyword>
<evidence type="ECO:0000313" key="8">
    <source>
        <dbReference type="Proteomes" id="UP000295122"/>
    </source>
</evidence>
<evidence type="ECO:0000256" key="4">
    <source>
        <dbReference type="ARBA" id="ARBA00022989"/>
    </source>
</evidence>
<dbReference type="GO" id="GO:0016020">
    <property type="term" value="C:membrane"/>
    <property type="evidence" value="ECO:0007669"/>
    <property type="project" value="UniProtKB-SubCell"/>
</dbReference>
<proteinExistence type="inferred from homology"/>
<dbReference type="AlphaFoldDB" id="A0A4R7BWL3"/>